<evidence type="ECO:0000313" key="2">
    <source>
        <dbReference type="Proteomes" id="UP001194539"/>
    </source>
</evidence>
<dbReference type="EMBL" id="JACEGD010000023">
    <property type="protein sequence ID" value="MBH5389513.1"/>
    <property type="molecule type" value="Genomic_DNA"/>
</dbReference>
<gene>
    <name evidence="1" type="ORF">H1B27_25000</name>
</gene>
<proteinExistence type="predicted"/>
<keyword evidence="2" id="KW-1185">Reference proteome</keyword>
<dbReference type="Proteomes" id="UP001194539">
    <property type="component" value="Unassembled WGS sequence"/>
</dbReference>
<comment type="caution">
    <text evidence="1">The sequence shown here is derived from an EMBL/GenBank/DDBJ whole genome shotgun (WGS) entry which is preliminary data.</text>
</comment>
<dbReference type="RefSeq" id="WP_197967876.1">
    <property type="nucleotide sequence ID" value="NZ_JACEGD010000023.1"/>
</dbReference>
<reference evidence="1 2" key="1">
    <citation type="submission" date="2020-07" db="EMBL/GenBank/DDBJ databases">
        <title>Bradyrhizobium diversity isolated from nodules of indigenous legumes of Western Australia.</title>
        <authorList>
            <person name="Klepa M.S."/>
        </authorList>
    </citation>
    <scope>NUCLEOTIDE SEQUENCE [LARGE SCALE GENOMIC DNA]</scope>
    <source>
        <strain evidence="1 2">CNPSo 4019</strain>
    </source>
</reference>
<sequence>MAQERIAAAGNTDVPAYLTLTKLGYLVERINRDGQEHWTAKKGTLELIADGPLVLLGLSMLRTERGSGWQADDSEIDEFLSRFHPSSAGP</sequence>
<protein>
    <submittedName>
        <fullName evidence="1">Uncharacterized protein</fullName>
    </submittedName>
</protein>
<evidence type="ECO:0000313" key="1">
    <source>
        <dbReference type="EMBL" id="MBH5389513.1"/>
    </source>
</evidence>
<accession>A0ABS0P8I7</accession>
<organism evidence="1 2">
    <name type="scientific">Bradyrhizobium diversitatis</name>
    <dbReference type="NCBI Taxonomy" id="2755406"/>
    <lineage>
        <taxon>Bacteria</taxon>
        <taxon>Pseudomonadati</taxon>
        <taxon>Pseudomonadota</taxon>
        <taxon>Alphaproteobacteria</taxon>
        <taxon>Hyphomicrobiales</taxon>
        <taxon>Nitrobacteraceae</taxon>
        <taxon>Bradyrhizobium</taxon>
    </lineage>
</organism>
<name>A0ABS0P8I7_9BRAD</name>